<dbReference type="PANTHER" id="PTHR22617">
    <property type="entry name" value="CHEMOTAXIS SENSOR HISTIDINE KINASE-RELATED"/>
    <property type="match status" value="1"/>
</dbReference>
<dbReference type="Gene3D" id="2.30.30.40">
    <property type="entry name" value="SH3 Domains"/>
    <property type="match status" value="1"/>
</dbReference>
<dbReference type="PROSITE" id="PS50851">
    <property type="entry name" value="CHEW"/>
    <property type="match status" value="1"/>
</dbReference>
<dbReference type="Gene3D" id="2.40.50.180">
    <property type="entry name" value="CheA-289, Domain 4"/>
    <property type="match status" value="1"/>
</dbReference>
<dbReference type="SUPFAM" id="SSF50341">
    <property type="entry name" value="CheW-like"/>
    <property type="match status" value="1"/>
</dbReference>
<dbReference type="InterPro" id="IPR002545">
    <property type="entry name" value="CheW-lke_dom"/>
</dbReference>
<organism evidence="2 3">
    <name type="scientific">Marinomonas rhodophyticola</name>
    <dbReference type="NCBI Taxonomy" id="2992803"/>
    <lineage>
        <taxon>Bacteria</taxon>
        <taxon>Pseudomonadati</taxon>
        <taxon>Pseudomonadota</taxon>
        <taxon>Gammaproteobacteria</taxon>
        <taxon>Oceanospirillales</taxon>
        <taxon>Oceanospirillaceae</taxon>
        <taxon>Marinomonas</taxon>
    </lineage>
</organism>
<gene>
    <name evidence="2" type="ORF">ONZ52_12595</name>
</gene>
<dbReference type="PANTHER" id="PTHR22617:SF41">
    <property type="entry name" value="CHEMOTAXIS SIGNAL TRANSDUCTION SYSTEM ADAPTOR PROTEIN CHEW"/>
    <property type="match status" value="1"/>
</dbReference>
<keyword evidence="3" id="KW-1185">Reference proteome</keyword>
<dbReference type="Pfam" id="PF01584">
    <property type="entry name" value="CheW"/>
    <property type="match status" value="1"/>
</dbReference>
<dbReference type="EMBL" id="JAPEUL010000007">
    <property type="protein sequence ID" value="MCW4629752.1"/>
    <property type="molecule type" value="Genomic_DNA"/>
</dbReference>
<dbReference type="Proteomes" id="UP001431181">
    <property type="component" value="Unassembled WGS sequence"/>
</dbReference>
<evidence type="ECO:0000313" key="3">
    <source>
        <dbReference type="Proteomes" id="UP001431181"/>
    </source>
</evidence>
<name>A0ABT3KGT3_9GAMM</name>
<accession>A0ABT3KGT3</accession>
<reference evidence="2" key="1">
    <citation type="submission" date="2022-11" db="EMBL/GenBank/DDBJ databases">
        <title>Marinomonas sp. nov., isolated from marine algae.</title>
        <authorList>
            <person name="Choi D.G."/>
            <person name="Kim J.M."/>
            <person name="Lee J.K."/>
            <person name="Baek J.H."/>
            <person name="Jeon C.O."/>
        </authorList>
    </citation>
    <scope>NUCLEOTIDE SEQUENCE</scope>
    <source>
        <strain evidence="2">KJ51-3</strain>
    </source>
</reference>
<sequence>MTTEKNTSISSKHAEAVNYRNVQLLTFLLDGEVYGADIIQVQEVLEYRKVTPVPRMPEFLLGVINLRGQVVAVVDLRRQFGMDVMDITVNTCIVIVDVQLEGESVALGLLADAVKEVIELEGNNICAPPRIGSRINAHFISGMGKHNDDFIIILDLPKVLADDDLNQAIETMSDARLRPFLIRKAITICQTLMRFLH</sequence>
<evidence type="ECO:0000259" key="1">
    <source>
        <dbReference type="PROSITE" id="PS50851"/>
    </source>
</evidence>
<dbReference type="InterPro" id="IPR036061">
    <property type="entry name" value="CheW-like_dom_sf"/>
</dbReference>
<dbReference type="RefSeq" id="WP_265218991.1">
    <property type="nucleotide sequence ID" value="NZ_JAPEUL010000007.1"/>
</dbReference>
<protein>
    <submittedName>
        <fullName evidence="2">Chemotaxis protein CheW</fullName>
    </submittedName>
</protein>
<dbReference type="SMART" id="SM00260">
    <property type="entry name" value="CheW"/>
    <property type="match status" value="1"/>
</dbReference>
<feature type="domain" description="CheW-like" evidence="1">
    <location>
        <begin position="21"/>
        <end position="165"/>
    </location>
</feature>
<dbReference type="InterPro" id="IPR039315">
    <property type="entry name" value="CheW"/>
</dbReference>
<evidence type="ECO:0000313" key="2">
    <source>
        <dbReference type="EMBL" id="MCW4629752.1"/>
    </source>
</evidence>
<comment type="caution">
    <text evidence="2">The sequence shown here is derived from an EMBL/GenBank/DDBJ whole genome shotgun (WGS) entry which is preliminary data.</text>
</comment>
<proteinExistence type="predicted"/>